<comment type="caution">
    <text evidence="9">The sequence shown here is derived from an EMBL/GenBank/DDBJ whole genome shotgun (WGS) entry which is preliminary data.</text>
</comment>
<dbReference type="SFLD" id="SFLDG01123">
    <property type="entry name" value="methyltransferase_(Class_B)"/>
    <property type="match status" value="1"/>
</dbReference>
<dbReference type="CDD" id="cd01335">
    <property type="entry name" value="Radical_SAM"/>
    <property type="match status" value="1"/>
</dbReference>
<dbReference type="SFLD" id="SFLDG01082">
    <property type="entry name" value="B12-binding_domain_containing"/>
    <property type="match status" value="1"/>
</dbReference>
<keyword evidence="4" id="KW-0949">S-adenosyl-L-methionine</keyword>
<evidence type="ECO:0000256" key="7">
    <source>
        <dbReference type="ARBA" id="ARBA00023014"/>
    </source>
</evidence>
<dbReference type="InterPro" id="IPR051198">
    <property type="entry name" value="BchE-like"/>
</dbReference>
<dbReference type="InterPro" id="IPR034466">
    <property type="entry name" value="Methyltransferase_Class_B"/>
</dbReference>
<dbReference type="InterPro" id="IPR007197">
    <property type="entry name" value="rSAM"/>
</dbReference>
<evidence type="ECO:0000256" key="2">
    <source>
        <dbReference type="ARBA" id="ARBA00022603"/>
    </source>
</evidence>
<evidence type="ECO:0000256" key="4">
    <source>
        <dbReference type="ARBA" id="ARBA00022691"/>
    </source>
</evidence>
<organism evidence="9 10">
    <name type="scientific">Saccharothrix australiensis</name>
    <dbReference type="NCBI Taxonomy" id="2072"/>
    <lineage>
        <taxon>Bacteria</taxon>
        <taxon>Bacillati</taxon>
        <taxon>Actinomycetota</taxon>
        <taxon>Actinomycetes</taxon>
        <taxon>Pseudonocardiales</taxon>
        <taxon>Pseudonocardiaceae</taxon>
        <taxon>Saccharothrix</taxon>
    </lineage>
</organism>
<dbReference type="PANTHER" id="PTHR43409">
    <property type="entry name" value="ANAEROBIC MAGNESIUM-PROTOPORPHYRIN IX MONOMETHYL ESTER CYCLASE-RELATED"/>
    <property type="match status" value="1"/>
</dbReference>
<proteinExistence type="predicted"/>
<dbReference type="SUPFAM" id="SSF102114">
    <property type="entry name" value="Radical SAM enzymes"/>
    <property type="match status" value="1"/>
</dbReference>
<evidence type="ECO:0000256" key="3">
    <source>
        <dbReference type="ARBA" id="ARBA00022679"/>
    </source>
</evidence>
<dbReference type="GO" id="GO:0051539">
    <property type="term" value="F:4 iron, 4 sulfur cluster binding"/>
    <property type="evidence" value="ECO:0007669"/>
    <property type="project" value="UniProtKB-KW"/>
</dbReference>
<reference evidence="9 10" key="1">
    <citation type="submission" date="2018-10" db="EMBL/GenBank/DDBJ databases">
        <title>Sequencing the genomes of 1000 actinobacteria strains.</title>
        <authorList>
            <person name="Klenk H.-P."/>
        </authorList>
    </citation>
    <scope>NUCLEOTIDE SEQUENCE [LARGE SCALE GENOMIC DNA]</scope>
    <source>
        <strain evidence="9 10">DSM 43800</strain>
    </source>
</reference>
<dbReference type="RefSeq" id="WP_121005784.1">
    <property type="nucleotide sequence ID" value="NZ_RBXO01000001.1"/>
</dbReference>
<dbReference type="InterPro" id="IPR006638">
    <property type="entry name" value="Elp3/MiaA/NifB-like_rSAM"/>
</dbReference>
<protein>
    <submittedName>
        <fullName evidence="9">Radical SAM superfamily enzyme YgiQ (UPF0313 family)</fullName>
    </submittedName>
</protein>
<dbReference type="InterPro" id="IPR023404">
    <property type="entry name" value="rSAM_horseshoe"/>
</dbReference>
<feature type="domain" description="Radical SAM core" evidence="8">
    <location>
        <begin position="207"/>
        <end position="422"/>
    </location>
</feature>
<comment type="cofactor">
    <cofactor evidence="1">
        <name>[4Fe-4S] cluster</name>
        <dbReference type="ChEBI" id="CHEBI:49883"/>
    </cofactor>
</comment>
<dbReference type="GO" id="GO:0003824">
    <property type="term" value="F:catalytic activity"/>
    <property type="evidence" value="ECO:0007669"/>
    <property type="project" value="InterPro"/>
</dbReference>
<dbReference type="Proteomes" id="UP000282084">
    <property type="component" value="Unassembled WGS sequence"/>
</dbReference>
<evidence type="ECO:0000256" key="6">
    <source>
        <dbReference type="ARBA" id="ARBA00023004"/>
    </source>
</evidence>
<evidence type="ECO:0000313" key="10">
    <source>
        <dbReference type="Proteomes" id="UP000282084"/>
    </source>
</evidence>
<evidence type="ECO:0000259" key="8">
    <source>
        <dbReference type="PROSITE" id="PS51918"/>
    </source>
</evidence>
<dbReference type="Pfam" id="PF04055">
    <property type="entry name" value="Radical_SAM"/>
    <property type="match status" value="1"/>
</dbReference>
<name>A0A495VZG8_9PSEU</name>
<dbReference type="PANTHER" id="PTHR43409:SF7">
    <property type="entry name" value="BLL1977 PROTEIN"/>
    <property type="match status" value="1"/>
</dbReference>
<keyword evidence="7" id="KW-0411">Iron-sulfur</keyword>
<evidence type="ECO:0000256" key="1">
    <source>
        <dbReference type="ARBA" id="ARBA00001966"/>
    </source>
</evidence>
<dbReference type="InterPro" id="IPR058240">
    <property type="entry name" value="rSAM_sf"/>
</dbReference>
<dbReference type="OrthoDB" id="9801424at2"/>
<sequence length="521" mass="58759">MYFNSTYLAGTMFDPEPGPHVAETLRRAGLTGLRLTDFGFEHSGRDYALLRPVQERLPHLTTFTLESILQAGKFDYAHVDLEHVWRDDVEMPGGDFKVVLLSTSFIWNQTLLATAVGWVERNLPGVPIVVGGQYTNLKFMPAMNHHDSIVAVVRGDGEAAIPAVLDALANGGSMAGAPNVVWRDGDRIRINPIEYVDMDEWPSPGYSGRFPVVPYESMRGCPFDCKFCSFPAASPKWRYKSAEKIRDDWVRYAGENESKLISAMDSTFTIPPTRLRRLLEILPDAGVAWEGFSRANTVGSVKTIEGLRAAHCEQLHIGFESMNEGTLKLMSKRVTAKQNRQALHALRTGGMGYTVFFIVGYPGETPEMFADTRDFLVEEYDGHFMLNLFTITDETMPLWQDRERLRIQADDPEDPDSNWSHIGMTRDDALALQADALDRVRRRNDRAVYLLWQRSYQNLMLPHRDRDTNLAVEKCVERLAMAPRDFTDPDRGAAEMRAQLDRLAAHGVRPLSGRPLCTDSL</sequence>
<dbReference type="GO" id="GO:0046872">
    <property type="term" value="F:metal ion binding"/>
    <property type="evidence" value="ECO:0007669"/>
    <property type="project" value="UniProtKB-KW"/>
</dbReference>
<evidence type="ECO:0000313" key="9">
    <source>
        <dbReference type="EMBL" id="RKT54270.1"/>
    </source>
</evidence>
<evidence type="ECO:0000256" key="5">
    <source>
        <dbReference type="ARBA" id="ARBA00022723"/>
    </source>
</evidence>
<dbReference type="PROSITE" id="PS51918">
    <property type="entry name" value="RADICAL_SAM"/>
    <property type="match status" value="1"/>
</dbReference>
<accession>A0A495VZG8</accession>
<keyword evidence="10" id="KW-1185">Reference proteome</keyword>
<keyword evidence="3" id="KW-0808">Transferase</keyword>
<keyword evidence="2" id="KW-0489">Methyltransferase</keyword>
<dbReference type="EMBL" id="RBXO01000001">
    <property type="protein sequence ID" value="RKT54270.1"/>
    <property type="molecule type" value="Genomic_DNA"/>
</dbReference>
<keyword evidence="6" id="KW-0408">Iron</keyword>
<gene>
    <name evidence="9" type="ORF">C8E97_2886</name>
</gene>
<dbReference type="AlphaFoldDB" id="A0A495VZG8"/>
<dbReference type="Gene3D" id="3.80.30.20">
    <property type="entry name" value="tm_1862 like domain"/>
    <property type="match status" value="1"/>
</dbReference>
<dbReference type="SMART" id="SM00729">
    <property type="entry name" value="Elp3"/>
    <property type="match status" value="1"/>
</dbReference>
<dbReference type="SFLD" id="SFLDS00029">
    <property type="entry name" value="Radical_SAM"/>
    <property type="match status" value="1"/>
</dbReference>
<keyword evidence="5" id="KW-0479">Metal-binding</keyword>